<evidence type="ECO:0000256" key="1">
    <source>
        <dbReference type="SAM" id="MobiDB-lite"/>
    </source>
</evidence>
<dbReference type="OMA" id="PYIPFRI"/>
<keyword evidence="2" id="KW-0812">Transmembrane</keyword>
<dbReference type="EMBL" id="LT598485">
    <property type="protein sequence ID" value="SCW00757.1"/>
    <property type="molecule type" value="Genomic_DNA"/>
</dbReference>
<dbReference type="PANTHER" id="PTHR36424">
    <property type="entry name" value="PHEROMONE-REGULATED MEMBRANE PROTEIN 6"/>
    <property type="match status" value="1"/>
</dbReference>
<organism evidence="3 4">
    <name type="scientific">Lachancea fermentati</name>
    <name type="common">Zygosaccharomyces fermentati</name>
    <dbReference type="NCBI Taxonomy" id="4955"/>
    <lineage>
        <taxon>Eukaryota</taxon>
        <taxon>Fungi</taxon>
        <taxon>Dikarya</taxon>
        <taxon>Ascomycota</taxon>
        <taxon>Saccharomycotina</taxon>
        <taxon>Saccharomycetes</taxon>
        <taxon>Saccharomycetales</taxon>
        <taxon>Saccharomycetaceae</taxon>
        <taxon>Lachancea</taxon>
    </lineage>
</organism>
<accession>A0A1G4MAE2</accession>
<dbReference type="AlphaFoldDB" id="A0A1G4MAE2"/>
<evidence type="ECO:0000313" key="3">
    <source>
        <dbReference type="EMBL" id="SCW00757.1"/>
    </source>
</evidence>
<name>A0A1G4MAE2_LACFM</name>
<proteinExistence type="predicted"/>
<dbReference type="GO" id="GO:0015079">
    <property type="term" value="F:potassium ion transmembrane transporter activity"/>
    <property type="evidence" value="ECO:0007669"/>
    <property type="project" value="InterPro"/>
</dbReference>
<gene>
    <name evidence="3" type="ORF">LAFE_0C11320G</name>
</gene>
<keyword evidence="2" id="KW-1133">Transmembrane helix</keyword>
<feature type="transmembrane region" description="Helical" evidence="2">
    <location>
        <begin position="212"/>
        <end position="244"/>
    </location>
</feature>
<reference evidence="3 4" key="1">
    <citation type="submission" date="2016-03" db="EMBL/GenBank/DDBJ databases">
        <authorList>
            <person name="Devillers H."/>
        </authorList>
    </citation>
    <scope>NUCLEOTIDE SEQUENCE [LARGE SCALE GENOMIC DNA]</scope>
    <source>
        <strain evidence="3">CBS 6772</strain>
    </source>
</reference>
<dbReference type="InterPro" id="IPR031606">
    <property type="entry name" value="Kch1/2"/>
</dbReference>
<evidence type="ECO:0000256" key="2">
    <source>
        <dbReference type="SAM" id="Phobius"/>
    </source>
</evidence>
<sequence>MFNNDWKFSINSKTFESLDTSLFINYKFTTLMSFFFFVLILTILKAALFISDVYTCVKLLAFNSWSNDLIQPYIPFRISKWLFSGCILASIALMIWEVVNGIRIYRTRNISLTYVNNFSRAIYSLTQYDKFCVFNKVTPKGTYQRIAFFTFFELKDCIRLLFADTPRQVINGLTLWSVIVTVDNGANLGNVENFQGLISKIKTIANTNREEAVLLSFMLFSFIIWAFFISKLLIACICSVFVYYRLIHDRKMSGLKEFVCTTVSDKVDQLVDKYEKRKQFTRAYQNGPSTSSSLQLDDLEPARWAVKNYSQPSLNTSTADLLQKNSDTTSRGASPAPKLNLLTSVESLPDYESDPIVATSPIVNLQGGFPRREVKFNSFTNVHTFDSAVSNNQPSFARLNNNDSFNSVGTSNTVPSYYFATGKSENNLRRNVLDQQPSKNFHDNINRGESDNFAINDGVDDSTPQSKAYCSPPPSTSNSHVYTPDRAYFGESAFQRDRTAQDSLPQRSTSLLNRRDRIENEDYEYYAQRGIY</sequence>
<feature type="region of interest" description="Disordered" evidence="1">
    <location>
        <begin position="438"/>
        <end position="483"/>
    </location>
</feature>
<dbReference type="STRING" id="4955.A0A1G4MAE2"/>
<keyword evidence="4" id="KW-1185">Reference proteome</keyword>
<dbReference type="PANTHER" id="PTHR36424:SF1">
    <property type="entry name" value="LOW AFFINITY K(+) TRANSPORTER 1-RELATED"/>
    <property type="match status" value="1"/>
</dbReference>
<dbReference type="GO" id="GO:0005886">
    <property type="term" value="C:plasma membrane"/>
    <property type="evidence" value="ECO:0007669"/>
    <property type="project" value="InterPro"/>
</dbReference>
<dbReference type="OrthoDB" id="2128042at2759"/>
<keyword evidence="2" id="KW-0472">Membrane</keyword>
<feature type="transmembrane region" description="Helical" evidence="2">
    <location>
        <begin position="81"/>
        <end position="99"/>
    </location>
</feature>
<feature type="compositionally biased region" description="Basic and acidic residues" evidence="1">
    <location>
        <begin position="440"/>
        <end position="450"/>
    </location>
</feature>
<protein>
    <submittedName>
        <fullName evidence="3">LAFE_0C11320g1_1</fullName>
    </submittedName>
</protein>
<evidence type="ECO:0000313" key="4">
    <source>
        <dbReference type="Proteomes" id="UP000190831"/>
    </source>
</evidence>
<dbReference type="Proteomes" id="UP000190831">
    <property type="component" value="Chromosome C"/>
</dbReference>
<dbReference type="Pfam" id="PF16944">
    <property type="entry name" value="KCH"/>
    <property type="match status" value="1"/>
</dbReference>